<dbReference type="PANTHER" id="PTHR43986">
    <property type="entry name" value="ELONGATION FACTOR 1-GAMMA"/>
    <property type="match status" value="1"/>
</dbReference>
<comment type="caution">
    <text evidence="4">The sequence shown here is derived from an EMBL/GenBank/DDBJ whole genome shotgun (WGS) entry which is preliminary data.</text>
</comment>
<dbReference type="SFLD" id="SFLDS00019">
    <property type="entry name" value="Glutathione_Transferase_(cytos"/>
    <property type="match status" value="1"/>
</dbReference>
<dbReference type="PANTHER" id="PTHR43986:SF10">
    <property type="entry name" value="ELONGATION FACTOR EEF-1B GAMMA SUBUNIT, PUTATIVE (AFU_ORTHOLOGUE AFUA_1G17120)-RELATED"/>
    <property type="match status" value="1"/>
</dbReference>
<accession>A0A1V6RUG8</accession>
<dbReference type="PROSITE" id="PS50405">
    <property type="entry name" value="GST_CTER"/>
    <property type="match status" value="1"/>
</dbReference>
<sequence length="226" mass="25384">MAYIGKLYSYMPNARVLKIQAAARLNNVSLDIPTDFQFGITNKTPEFRAKFPAGKVPAFEAADDGPYIAESDAIAQFVASSGPQATILLGSTAVEQAQIRQWICFAENEVYGHMLSVVLWRVGYQPYNPDNETRGGKALRDALEIVETHLSREKGFLVCGRLTLADLSLASALYWAFMHYLDEQLRGEIPQTVQWYKRTIEEEGVREVFGEPNLVSVRRMPEEFVA</sequence>
<dbReference type="Gene3D" id="1.20.1050.10">
    <property type="match status" value="1"/>
</dbReference>
<dbReference type="FunFam" id="1.20.1050.10:FF:000006">
    <property type="entry name" value="Elongation factor 1 gamma"/>
    <property type="match status" value="1"/>
</dbReference>
<evidence type="ECO:0008006" key="6">
    <source>
        <dbReference type="Google" id="ProtNLM"/>
    </source>
</evidence>
<keyword evidence="5" id="KW-1185">Reference proteome</keyword>
<gene>
    <name evidence="4" type="ORF">PENVUL_c024G07592</name>
</gene>
<evidence type="ECO:0000256" key="1">
    <source>
        <dbReference type="ARBA" id="ARBA00007409"/>
    </source>
</evidence>
<dbReference type="Proteomes" id="UP000191518">
    <property type="component" value="Unassembled WGS sequence"/>
</dbReference>
<dbReference type="SFLD" id="SFLDG00358">
    <property type="entry name" value="Main_(cytGST)"/>
    <property type="match status" value="1"/>
</dbReference>
<dbReference type="CDD" id="cd03044">
    <property type="entry name" value="GST_N_EF1Bgamma"/>
    <property type="match status" value="1"/>
</dbReference>
<dbReference type="InterPro" id="IPR050802">
    <property type="entry name" value="EF-GSTs"/>
</dbReference>
<dbReference type="AlphaFoldDB" id="A0A1V6RUG8"/>
<feature type="domain" description="GST C-terminal" evidence="3">
    <location>
        <begin position="92"/>
        <end position="224"/>
    </location>
</feature>
<dbReference type="STRING" id="29845.A0A1V6RUG8"/>
<evidence type="ECO:0000259" key="3">
    <source>
        <dbReference type="PROSITE" id="PS50405"/>
    </source>
</evidence>
<dbReference type="Gene3D" id="3.40.30.10">
    <property type="entry name" value="Glutaredoxin"/>
    <property type="match status" value="1"/>
</dbReference>
<evidence type="ECO:0000313" key="4">
    <source>
        <dbReference type="EMBL" id="OQE05415.1"/>
    </source>
</evidence>
<dbReference type="EMBL" id="MDYP01000024">
    <property type="protein sequence ID" value="OQE05415.1"/>
    <property type="molecule type" value="Genomic_DNA"/>
</dbReference>
<dbReference type="GO" id="GO:0005634">
    <property type="term" value="C:nucleus"/>
    <property type="evidence" value="ECO:0007669"/>
    <property type="project" value="TreeGrafter"/>
</dbReference>
<dbReference type="InterPro" id="IPR036249">
    <property type="entry name" value="Thioredoxin-like_sf"/>
</dbReference>
<dbReference type="SUPFAM" id="SSF52833">
    <property type="entry name" value="Thioredoxin-like"/>
    <property type="match status" value="1"/>
</dbReference>
<name>A0A1V6RUG8_9EURO</name>
<evidence type="ECO:0000313" key="5">
    <source>
        <dbReference type="Proteomes" id="UP000191518"/>
    </source>
</evidence>
<dbReference type="GO" id="GO:0006414">
    <property type="term" value="P:translational elongation"/>
    <property type="evidence" value="ECO:0007669"/>
    <property type="project" value="TreeGrafter"/>
</dbReference>
<feature type="domain" description="GST N-terminal" evidence="2">
    <location>
        <begin position="3"/>
        <end position="86"/>
    </location>
</feature>
<dbReference type="OrthoDB" id="249703at2759"/>
<comment type="similarity">
    <text evidence="1">Belongs to the GST superfamily.</text>
</comment>
<reference evidence="5" key="1">
    <citation type="journal article" date="2017" name="Nat. Microbiol.">
        <title>Global analysis of biosynthetic gene clusters reveals vast potential of secondary metabolite production in Penicillium species.</title>
        <authorList>
            <person name="Nielsen J.C."/>
            <person name="Grijseels S."/>
            <person name="Prigent S."/>
            <person name="Ji B."/>
            <person name="Dainat J."/>
            <person name="Nielsen K.F."/>
            <person name="Frisvad J.C."/>
            <person name="Workman M."/>
            <person name="Nielsen J."/>
        </authorList>
    </citation>
    <scope>NUCLEOTIDE SEQUENCE [LARGE SCALE GENOMIC DNA]</scope>
    <source>
        <strain evidence="5">IBT 29486</strain>
    </source>
</reference>
<dbReference type="Pfam" id="PF02798">
    <property type="entry name" value="GST_N"/>
    <property type="match status" value="1"/>
</dbReference>
<dbReference type="GO" id="GO:0005737">
    <property type="term" value="C:cytoplasm"/>
    <property type="evidence" value="ECO:0007669"/>
    <property type="project" value="TreeGrafter"/>
</dbReference>
<dbReference type="SUPFAM" id="SSF47616">
    <property type="entry name" value="GST C-terminal domain-like"/>
    <property type="match status" value="1"/>
</dbReference>
<dbReference type="InterPro" id="IPR036282">
    <property type="entry name" value="Glutathione-S-Trfase_C_sf"/>
</dbReference>
<proteinExistence type="inferred from homology"/>
<dbReference type="InterPro" id="IPR010987">
    <property type="entry name" value="Glutathione-S-Trfase_C-like"/>
</dbReference>
<dbReference type="InterPro" id="IPR040079">
    <property type="entry name" value="Glutathione_S-Trfase"/>
</dbReference>
<dbReference type="InterPro" id="IPR004045">
    <property type="entry name" value="Glutathione_S-Trfase_N"/>
</dbReference>
<protein>
    <recommendedName>
        <fullName evidence="6">GST C-terminal domain-containing protein</fullName>
    </recommendedName>
</protein>
<evidence type="ECO:0000259" key="2">
    <source>
        <dbReference type="PROSITE" id="PS50404"/>
    </source>
</evidence>
<dbReference type="Pfam" id="PF13410">
    <property type="entry name" value="GST_C_2"/>
    <property type="match status" value="1"/>
</dbReference>
<dbReference type="CDD" id="cd03181">
    <property type="entry name" value="GST_C_EF1Bgamma_like"/>
    <property type="match status" value="1"/>
</dbReference>
<dbReference type="PROSITE" id="PS50404">
    <property type="entry name" value="GST_NTER"/>
    <property type="match status" value="1"/>
</dbReference>
<organism evidence="4 5">
    <name type="scientific">Penicillium vulpinum</name>
    <dbReference type="NCBI Taxonomy" id="29845"/>
    <lineage>
        <taxon>Eukaryota</taxon>
        <taxon>Fungi</taxon>
        <taxon>Dikarya</taxon>
        <taxon>Ascomycota</taxon>
        <taxon>Pezizomycotina</taxon>
        <taxon>Eurotiomycetes</taxon>
        <taxon>Eurotiomycetidae</taxon>
        <taxon>Eurotiales</taxon>
        <taxon>Aspergillaceae</taxon>
        <taxon>Penicillium</taxon>
    </lineage>
</organism>